<protein>
    <recommendedName>
        <fullName evidence="3">Reverse transcriptase</fullName>
    </recommendedName>
</protein>
<evidence type="ECO:0008006" key="3">
    <source>
        <dbReference type="Google" id="ProtNLM"/>
    </source>
</evidence>
<accession>A0AAW0JD28</accession>
<dbReference type="PANTHER" id="PTHR33710:SF62">
    <property type="entry name" value="DUF4283 DOMAIN PROTEIN"/>
    <property type="match status" value="1"/>
</dbReference>
<evidence type="ECO:0000313" key="1">
    <source>
        <dbReference type="EMBL" id="KAK7824472.1"/>
    </source>
</evidence>
<dbReference type="InterPro" id="IPR036691">
    <property type="entry name" value="Endo/exonu/phosph_ase_sf"/>
</dbReference>
<evidence type="ECO:0000313" key="2">
    <source>
        <dbReference type="Proteomes" id="UP000237347"/>
    </source>
</evidence>
<dbReference type="EMBL" id="PKMF04000601">
    <property type="protein sequence ID" value="KAK7824472.1"/>
    <property type="molecule type" value="Genomic_DNA"/>
</dbReference>
<dbReference type="SUPFAM" id="SSF56219">
    <property type="entry name" value="DNase I-like"/>
    <property type="match status" value="1"/>
</dbReference>
<keyword evidence="2" id="KW-1185">Reference proteome</keyword>
<sequence length="196" mass="23320">MQAFCDVLDDCGFVDLGFSGPDFTWHGKRRGELVWERLDRGVANYDWLNQFLAGRVKHFQCFTSDHRSILLALNPNGESHKWNRKPFRFEAMWTSDSGCSNTVSRAWTHQVEGTPMHRAVTKLKWCKKKLKRWSRQHFGNVKNQIQKMKELLWKAEVESIRTGNIQEVDRLKTKLNKLCDKEEQMWHQRSRVQWIK</sequence>
<comment type="caution">
    <text evidence="1">The sequence shown here is derived from an EMBL/GenBank/DDBJ whole genome shotgun (WGS) entry which is preliminary data.</text>
</comment>
<dbReference type="PANTHER" id="PTHR33710">
    <property type="entry name" value="BNAC02G09200D PROTEIN"/>
    <property type="match status" value="1"/>
</dbReference>
<proteinExistence type="predicted"/>
<name>A0AAW0JD28_QUESU</name>
<reference evidence="1 2" key="1">
    <citation type="journal article" date="2018" name="Sci. Data">
        <title>The draft genome sequence of cork oak.</title>
        <authorList>
            <person name="Ramos A.M."/>
            <person name="Usie A."/>
            <person name="Barbosa P."/>
            <person name="Barros P.M."/>
            <person name="Capote T."/>
            <person name="Chaves I."/>
            <person name="Simoes F."/>
            <person name="Abreu I."/>
            <person name="Carrasquinho I."/>
            <person name="Faro C."/>
            <person name="Guimaraes J.B."/>
            <person name="Mendonca D."/>
            <person name="Nobrega F."/>
            <person name="Rodrigues L."/>
            <person name="Saibo N.J.M."/>
            <person name="Varela M.C."/>
            <person name="Egas C."/>
            <person name="Matos J."/>
            <person name="Miguel C.M."/>
            <person name="Oliveira M.M."/>
            <person name="Ricardo C.P."/>
            <person name="Goncalves S."/>
        </authorList>
    </citation>
    <scope>NUCLEOTIDE SEQUENCE [LARGE SCALE GENOMIC DNA]</scope>
    <source>
        <strain evidence="2">cv. HL8</strain>
    </source>
</reference>
<dbReference type="Proteomes" id="UP000237347">
    <property type="component" value="Unassembled WGS sequence"/>
</dbReference>
<gene>
    <name evidence="1" type="ORF">CFP56_034315</name>
</gene>
<organism evidence="1 2">
    <name type="scientific">Quercus suber</name>
    <name type="common">Cork oak</name>
    <dbReference type="NCBI Taxonomy" id="58331"/>
    <lineage>
        <taxon>Eukaryota</taxon>
        <taxon>Viridiplantae</taxon>
        <taxon>Streptophyta</taxon>
        <taxon>Embryophyta</taxon>
        <taxon>Tracheophyta</taxon>
        <taxon>Spermatophyta</taxon>
        <taxon>Magnoliopsida</taxon>
        <taxon>eudicotyledons</taxon>
        <taxon>Gunneridae</taxon>
        <taxon>Pentapetalae</taxon>
        <taxon>rosids</taxon>
        <taxon>fabids</taxon>
        <taxon>Fagales</taxon>
        <taxon>Fagaceae</taxon>
        <taxon>Quercus</taxon>
    </lineage>
</organism>
<dbReference type="AlphaFoldDB" id="A0AAW0JD28"/>